<evidence type="ECO:0000256" key="3">
    <source>
        <dbReference type="ARBA" id="ARBA00023136"/>
    </source>
</evidence>
<evidence type="ECO:0000256" key="1">
    <source>
        <dbReference type="ARBA" id="ARBA00004442"/>
    </source>
</evidence>
<dbReference type="PANTHER" id="PTHR34001">
    <property type="entry name" value="BLL7405 PROTEIN"/>
    <property type="match status" value="1"/>
</dbReference>
<dbReference type="InterPro" id="IPR027385">
    <property type="entry name" value="Beta-barrel_OMP"/>
</dbReference>
<dbReference type="Gene3D" id="2.40.160.20">
    <property type="match status" value="1"/>
</dbReference>
<comment type="caution">
    <text evidence="8">The sequence shown here is derived from an EMBL/GenBank/DDBJ whole genome shotgun (WGS) entry which is preliminary data.</text>
</comment>
<evidence type="ECO:0000313" key="8">
    <source>
        <dbReference type="EMBL" id="NGX94512.1"/>
    </source>
</evidence>
<dbReference type="AlphaFoldDB" id="A0A7C9VIF3"/>
<gene>
    <name evidence="8" type="ORF">G4V63_04545</name>
</gene>
<dbReference type="SUPFAM" id="SSF56925">
    <property type="entry name" value="OMPA-like"/>
    <property type="match status" value="1"/>
</dbReference>
<sequence length="236" mass="24999">MKKFTLAAAMVALGCASASAADLAYTKAPVVAPVYSWTGCYVGATVGYRWGTSSVTAGSGFGAGLPITNDLNRMDGFTGGGTLGCNYQTGAWVVGLEGDFSGGQAKDSQGVLPPFNTTFIVSERQDWVATVRGRVGYAVNNWLFYGTGGLALTELKQTLLFTPSGATNSQSQVLSGWTAGAGVEWGFASNWTAKVEYLYTEYSRQNYFGPTAPLAGLWIDADLKQHIVRGGVNYRF</sequence>
<accession>A0A7C9VIF3</accession>
<keyword evidence="3" id="KW-0472">Membrane</keyword>
<evidence type="ECO:0000256" key="4">
    <source>
        <dbReference type="ARBA" id="ARBA00023237"/>
    </source>
</evidence>
<evidence type="ECO:0000256" key="2">
    <source>
        <dbReference type="ARBA" id="ARBA00022729"/>
    </source>
</evidence>
<keyword evidence="4" id="KW-0998">Cell outer membrane</keyword>
<dbReference type="EMBL" id="JAAMRR010000231">
    <property type="protein sequence ID" value="NGX94512.1"/>
    <property type="molecule type" value="Genomic_DNA"/>
</dbReference>
<name>A0A7C9VIF3_9BRAD</name>
<comment type="subcellular location">
    <subcellularLocation>
        <location evidence="1">Cell outer membrane</location>
    </subcellularLocation>
</comment>
<organism evidence="8 9">
    <name type="scientific">Candidatus Afipia apatlaquensis</name>
    <dbReference type="NCBI Taxonomy" id="2712852"/>
    <lineage>
        <taxon>Bacteria</taxon>
        <taxon>Pseudomonadati</taxon>
        <taxon>Pseudomonadota</taxon>
        <taxon>Alphaproteobacteria</taxon>
        <taxon>Hyphomicrobiales</taxon>
        <taxon>Nitrobacteraceae</taxon>
        <taxon>Afipia</taxon>
    </lineage>
</organism>
<dbReference type="Proteomes" id="UP000480266">
    <property type="component" value="Unassembled WGS sequence"/>
</dbReference>
<dbReference type="PROSITE" id="PS51257">
    <property type="entry name" value="PROKAR_LIPOPROTEIN"/>
    <property type="match status" value="1"/>
</dbReference>
<dbReference type="InterPro" id="IPR011250">
    <property type="entry name" value="OMP/PagP_B-barrel"/>
</dbReference>
<proteinExistence type="inferred from homology"/>
<dbReference type="Pfam" id="PF13505">
    <property type="entry name" value="OMP_b-brl"/>
    <property type="match status" value="1"/>
</dbReference>
<feature type="domain" description="Outer membrane protein beta-barrel" evidence="7">
    <location>
        <begin position="9"/>
        <end position="236"/>
    </location>
</feature>
<evidence type="ECO:0000256" key="5">
    <source>
        <dbReference type="ARBA" id="ARBA00038306"/>
    </source>
</evidence>
<protein>
    <submittedName>
        <fullName evidence="8">Porin family protein</fullName>
    </submittedName>
</protein>
<evidence type="ECO:0000313" key="9">
    <source>
        <dbReference type="Proteomes" id="UP000480266"/>
    </source>
</evidence>
<keyword evidence="9" id="KW-1185">Reference proteome</keyword>
<dbReference type="PANTHER" id="PTHR34001:SF3">
    <property type="entry name" value="BLL7405 PROTEIN"/>
    <property type="match status" value="1"/>
</dbReference>
<feature type="chain" id="PRO_5028997437" evidence="6">
    <location>
        <begin position="21"/>
        <end position="236"/>
    </location>
</feature>
<evidence type="ECO:0000256" key="6">
    <source>
        <dbReference type="SAM" id="SignalP"/>
    </source>
</evidence>
<comment type="similarity">
    <text evidence="5">Belongs to the Omp25/RopB family.</text>
</comment>
<evidence type="ECO:0000259" key="7">
    <source>
        <dbReference type="Pfam" id="PF13505"/>
    </source>
</evidence>
<reference evidence="8" key="1">
    <citation type="submission" date="2020-02" db="EMBL/GenBank/DDBJ databases">
        <title>Draft genome sequence of Candidatus Afipia apatlaquensis IBT-C3, a potential strain for decolorization of textile dyes.</title>
        <authorList>
            <person name="Sanchez-Reyes A."/>
            <person name="Breton-Deval L."/>
            <person name="Mangelson H."/>
            <person name="Sanchez-Flores A."/>
        </authorList>
    </citation>
    <scope>NUCLEOTIDE SEQUENCE [LARGE SCALE GENOMIC DNA]</scope>
    <source>
        <strain evidence="8">IBT-C3</strain>
    </source>
</reference>
<dbReference type="InterPro" id="IPR051692">
    <property type="entry name" value="OMP-like"/>
</dbReference>
<dbReference type="GO" id="GO:0009279">
    <property type="term" value="C:cell outer membrane"/>
    <property type="evidence" value="ECO:0007669"/>
    <property type="project" value="UniProtKB-SubCell"/>
</dbReference>
<feature type="signal peptide" evidence="6">
    <location>
        <begin position="1"/>
        <end position="20"/>
    </location>
</feature>
<keyword evidence="2 6" id="KW-0732">Signal</keyword>